<dbReference type="PANTHER" id="PTHR18898:SF2">
    <property type="entry name" value="NUCLEOPROTEIN TPR"/>
    <property type="match status" value="1"/>
</dbReference>
<feature type="compositionally biased region" description="Basic residues" evidence="1">
    <location>
        <begin position="1"/>
        <end position="11"/>
    </location>
</feature>
<feature type="compositionally biased region" description="Polar residues" evidence="1">
    <location>
        <begin position="127"/>
        <end position="163"/>
    </location>
</feature>
<evidence type="ECO:0000256" key="1">
    <source>
        <dbReference type="SAM" id="MobiDB-lite"/>
    </source>
</evidence>
<feature type="compositionally biased region" description="Polar residues" evidence="1">
    <location>
        <begin position="483"/>
        <end position="496"/>
    </location>
</feature>
<dbReference type="OrthoDB" id="3004152at2759"/>
<reference evidence="2 3" key="1">
    <citation type="journal article" date="2019" name="Nat. Ecol. Evol.">
        <title>Megaphylogeny resolves global patterns of mushroom evolution.</title>
        <authorList>
            <person name="Varga T."/>
            <person name="Krizsan K."/>
            <person name="Foldi C."/>
            <person name="Dima B."/>
            <person name="Sanchez-Garcia M."/>
            <person name="Sanchez-Ramirez S."/>
            <person name="Szollosi G.J."/>
            <person name="Szarkandi J.G."/>
            <person name="Papp V."/>
            <person name="Albert L."/>
            <person name="Andreopoulos W."/>
            <person name="Angelini C."/>
            <person name="Antonin V."/>
            <person name="Barry K.W."/>
            <person name="Bougher N.L."/>
            <person name="Buchanan P."/>
            <person name="Buyck B."/>
            <person name="Bense V."/>
            <person name="Catcheside P."/>
            <person name="Chovatia M."/>
            <person name="Cooper J."/>
            <person name="Damon W."/>
            <person name="Desjardin D."/>
            <person name="Finy P."/>
            <person name="Geml J."/>
            <person name="Haridas S."/>
            <person name="Hughes K."/>
            <person name="Justo A."/>
            <person name="Karasinski D."/>
            <person name="Kautmanova I."/>
            <person name="Kiss B."/>
            <person name="Kocsube S."/>
            <person name="Kotiranta H."/>
            <person name="LaButti K.M."/>
            <person name="Lechner B.E."/>
            <person name="Liimatainen K."/>
            <person name="Lipzen A."/>
            <person name="Lukacs Z."/>
            <person name="Mihaltcheva S."/>
            <person name="Morgado L.N."/>
            <person name="Niskanen T."/>
            <person name="Noordeloos M.E."/>
            <person name="Ohm R.A."/>
            <person name="Ortiz-Santana B."/>
            <person name="Ovrebo C."/>
            <person name="Racz N."/>
            <person name="Riley R."/>
            <person name="Savchenko A."/>
            <person name="Shiryaev A."/>
            <person name="Soop K."/>
            <person name="Spirin V."/>
            <person name="Szebenyi C."/>
            <person name="Tomsovsky M."/>
            <person name="Tulloss R.E."/>
            <person name="Uehling J."/>
            <person name="Grigoriev I.V."/>
            <person name="Vagvolgyi C."/>
            <person name="Papp T."/>
            <person name="Martin F.M."/>
            <person name="Miettinen O."/>
            <person name="Hibbett D.S."/>
            <person name="Nagy L.G."/>
        </authorList>
    </citation>
    <scope>NUCLEOTIDE SEQUENCE [LARGE SCALE GENOMIC DNA]</scope>
    <source>
        <strain evidence="2 3">CBS 962.96</strain>
    </source>
</reference>
<accession>A0A4S8LZC2</accession>
<feature type="compositionally biased region" description="Polar residues" evidence="1">
    <location>
        <begin position="529"/>
        <end position="570"/>
    </location>
</feature>
<dbReference type="AlphaFoldDB" id="A0A4S8LZC2"/>
<feature type="compositionally biased region" description="Low complexity" evidence="1">
    <location>
        <begin position="91"/>
        <end position="103"/>
    </location>
</feature>
<feature type="compositionally biased region" description="Basic and acidic residues" evidence="1">
    <location>
        <begin position="497"/>
        <end position="515"/>
    </location>
</feature>
<feature type="region of interest" description="Disordered" evidence="1">
    <location>
        <begin position="70"/>
        <end position="163"/>
    </location>
</feature>
<proteinExistence type="predicted"/>
<dbReference type="GO" id="GO:0006406">
    <property type="term" value="P:mRNA export from nucleus"/>
    <property type="evidence" value="ECO:0007669"/>
    <property type="project" value="TreeGrafter"/>
</dbReference>
<evidence type="ECO:0000313" key="2">
    <source>
        <dbReference type="EMBL" id="THU94608.1"/>
    </source>
</evidence>
<dbReference type="GO" id="GO:0017056">
    <property type="term" value="F:structural constituent of nuclear pore"/>
    <property type="evidence" value="ECO:0007669"/>
    <property type="project" value="TreeGrafter"/>
</dbReference>
<dbReference type="Proteomes" id="UP000297245">
    <property type="component" value="Unassembled WGS sequence"/>
</dbReference>
<organism evidence="2 3">
    <name type="scientific">Dendrothele bispora (strain CBS 962.96)</name>
    <dbReference type="NCBI Taxonomy" id="1314807"/>
    <lineage>
        <taxon>Eukaryota</taxon>
        <taxon>Fungi</taxon>
        <taxon>Dikarya</taxon>
        <taxon>Basidiomycota</taxon>
        <taxon>Agaricomycotina</taxon>
        <taxon>Agaricomycetes</taxon>
        <taxon>Agaricomycetidae</taxon>
        <taxon>Agaricales</taxon>
        <taxon>Agaricales incertae sedis</taxon>
        <taxon>Dendrothele</taxon>
    </lineage>
</organism>
<keyword evidence="3" id="KW-1185">Reference proteome</keyword>
<feature type="compositionally biased region" description="Polar residues" evidence="1">
    <location>
        <begin position="579"/>
        <end position="602"/>
    </location>
</feature>
<dbReference type="GO" id="GO:0005643">
    <property type="term" value="C:nuclear pore"/>
    <property type="evidence" value="ECO:0007669"/>
    <property type="project" value="TreeGrafter"/>
</dbReference>
<feature type="region of interest" description="Disordered" evidence="1">
    <location>
        <begin position="441"/>
        <end position="620"/>
    </location>
</feature>
<feature type="region of interest" description="Disordered" evidence="1">
    <location>
        <begin position="1"/>
        <end position="20"/>
    </location>
</feature>
<sequence length="854" mass="94844">MAPKEKKKPGRKPWYADEDDSRLGFLRKHVDEHDQCEKAKGDAITKFYNTVTIKFLKEFEAPKQSDDNAITAGSMAAAQTTSTAIDESGVQPSGQQEASSSSSHDQDESSQPNEEGNAPGTPAEDGVQTNLMPNQDGSDGNDGQVSQPAQTGPSSTAQVQSGSDHISFANAARELGWVGLSGMEFEGKRKHFVQMREKISEWFRQNRRSINASTENSLIKKVFENSKQERKPQRTGVVQVFMDLHFDSYVKSEAAAAVKEAEELYRAWIEGGSEGDEVKKPVPIAIRTQVAKRIFEAQSEEFKAQIQQLADEKYEEALKKWEEKKTGGGAGEKVKTPQDYVKSLQSWGPEVATFTRTVSEDTGMVAIFALVGPNGQKGGQIDTFWTHAGTSTSGLLWPQADPAGYEATKQSLMKFGKRVYNAQARAARAVVNAPVLPLSGFGDASQAEDDHDTTSTTPQRQPPGPGRNSAGAKAVPSRKKRANPTSQPSANPNSSPRPERADRTSQRASQQRDKSAVPTPAPAVPGSGLDSQANSGSDVDGNTTPAPGVSNSPLVPSETTTTPITQSVPSPTEDPAPQPDSTELDSTQLDSTQPEPSISRSPADQEDSMQVDPKPTPSKLTIWTHPDRNRFWKEMGDFVDEWKEFVEAWGEWPWRETLETLLETFIEYEGYFHYTEDNGRLESKKELKLVKKWEKLGRKAFLIIAEPLDTAKLILTDFRKWWEDILPDRENDEEDWAPLDSVSGRNGMWKVICALTWVLFFVLGEELVISLMSRRPTWREWMVLADEIESTLVKVIERGVEPPRKRKSADDSEVVEGRVTRARFAKQQEVNEVKQQQERKSKKSGKQKRHPRKA</sequence>
<gene>
    <name evidence="2" type="ORF">K435DRAFT_798807</name>
</gene>
<protein>
    <submittedName>
        <fullName evidence="2">Uncharacterized protein</fullName>
    </submittedName>
</protein>
<name>A0A4S8LZC2_DENBC</name>
<evidence type="ECO:0000313" key="3">
    <source>
        <dbReference type="Proteomes" id="UP000297245"/>
    </source>
</evidence>
<dbReference type="EMBL" id="ML179220">
    <property type="protein sequence ID" value="THU94608.1"/>
    <property type="molecule type" value="Genomic_DNA"/>
</dbReference>
<dbReference type="PANTHER" id="PTHR18898">
    <property type="entry name" value="NUCLEOPROTEIN TPR-RELATED"/>
    <property type="match status" value="1"/>
</dbReference>
<feature type="compositionally biased region" description="Basic residues" evidence="1">
    <location>
        <begin position="840"/>
        <end position="854"/>
    </location>
</feature>
<feature type="region of interest" description="Disordered" evidence="1">
    <location>
        <begin position="825"/>
        <end position="854"/>
    </location>
</feature>
<feature type="compositionally biased region" description="Basic and acidic residues" evidence="1">
    <location>
        <begin position="829"/>
        <end position="839"/>
    </location>
</feature>